<feature type="transmembrane region" description="Helical" evidence="9">
    <location>
        <begin position="108"/>
        <end position="130"/>
    </location>
</feature>
<comment type="caution">
    <text evidence="11">The sequence shown here is derived from an EMBL/GenBank/DDBJ whole genome shotgun (WGS) entry which is preliminary data.</text>
</comment>
<dbReference type="InterPro" id="IPR005828">
    <property type="entry name" value="MFS_sugar_transport-like"/>
</dbReference>
<evidence type="ECO:0000256" key="4">
    <source>
        <dbReference type="ARBA" id="ARBA00022692"/>
    </source>
</evidence>
<evidence type="ECO:0000313" key="11">
    <source>
        <dbReference type="EMBL" id="TNM39460.1"/>
    </source>
</evidence>
<feature type="transmembrane region" description="Helical" evidence="9">
    <location>
        <begin position="437"/>
        <end position="455"/>
    </location>
</feature>
<proteinExistence type="inferred from homology"/>
<keyword evidence="3 7" id="KW-0813">Transport</keyword>
<feature type="transmembrane region" description="Helical" evidence="9">
    <location>
        <begin position="306"/>
        <end position="323"/>
    </location>
</feature>
<feature type="compositionally biased region" description="Low complexity" evidence="8">
    <location>
        <begin position="480"/>
        <end position="500"/>
    </location>
</feature>
<dbReference type="InterPro" id="IPR003663">
    <property type="entry name" value="Sugar/inositol_transpt"/>
</dbReference>
<dbReference type="RefSeq" id="WP_139622951.1">
    <property type="nucleotide sequence ID" value="NZ_VDMP01000024.1"/>
</dbReference>
<feature type="region of interest" description="Disordered" evidence="8">
    <location>
        <begin position="475"/>
        <end position="500"/>
    </location>
</feature>
<keyword evidence="6 9" id="KW-0472">Membrane</keyword>
<feature type="transmembrane region" description="Helical" evidence="9">
    <location>
        <begin position="51"/>
        <end position="71"/>
    </location>
</feature>
<keyword evidence="4 9" id="KW-0812">Transmembrane</keyword>
<dbReference type="NCBIfam" id="TIGR00879">
    <property type="entry name" value="SP"/>
    <property type="match status" value="1"/>
</dbReference>
<dbReference type="EMBL" id="VDMP01000024">
    <property type="protein sequence ID" value="TNM39460.1"/>
    <property type="molecule type" value="Genomic_DNA"/>
</dbReference>
<feature type="transmembrane region" description="Helical" evidence="9">
    <location>
        <begin position="83"/>
        <end position="102"/>
    </location>
</feature>
<evidence type="ECO:0000259" key="10">
    <source>
        <dbReference type="PROSITE" id="PS50850"/>
    </source>
</evidence>
<comment type="similarity">
    <text evidence="2 7">Belongs to the major facilitator superfamily. Sugar transporter (TC 2.A.1.1) family.</text>
</comment>
<dbReference type="Pfam" id="PF00083">
    <property type="entry name" value="Sugar_tr"/>
    <property type="match status" value="1"/>
</dbReference>
<evidence type="ECO:0000256" key="2">
    <source>
        <dbReference type="ARBA" id="ARBA00010992"/>
    </source>
</evidence>
<comment type="subcellular location">
    <subcellularLocation>
        <location evidence="1">Cell membrane</location>
        <topology evidence="1">Multi-pass membrane protein</topology>
    </subcellularLocation>
</comment>
<dbReference type="InterPro" id="IPR020846">
    <property type="entry name" value="MFS_dom"/>
</dbReference>
<evidence type="ECO:0000256" key="5">
    <source>
        <dbReference type="ARBA" id="ARBA00022989"/>
    </source>
</evidence>
<dbReference type="PANTHER" id="PTHR48020:SF12">
    <property type="entry name" value="PROTON MYO-INOSITOL COTRANSPORTER"/>
    <property type="match status" value="1"/>
</dbReference>
<sequence length="500" mass="52405">MGLAKDLKGASRLGVLVAISAATVGVIYGYDSSNIGGALLYLKETYHLSEAKAGLVASIVVFGEIAGALVGGRLADRFGRKPVMVGVAATFALFSLMSALAWDIPSLMVARFLLGLTIGVSVVVVPVFVAESAATAIRGALLVLYQVATVTGIILGYVIAMILAQVIGGATDAGAGDTWRWLLGLAAIPGVLVTLLLLRLPDTARWYVMHGRRAEAERVMTQIDPNADVVRELDDLEAEFRSGASLTLTQGLRKMFTGKYLRASIFVIGLGFFVQITGINAVVYYGPQIFEAMGVESDIAKLGLSALVQVFGLLAVFGSMAIVDRAGRRPILLTGIGVMIAANVLLIVTFLNGTEKGDTVTLGGSLTVLAFIGLVLFVAGFTLGFGALVWVYAGESFPSDLRSLGSSAMLTSDLVANVIVGLVTLQMLKAWGGSGTFMFFGAMAVLAFLFIAKLAPETKGRPLDDVRHYWENGGSWPVESAPSTGTATGPTVVAGRPDQD</sequence>
<reference evidence="11 12" key="1">
    <citation type="journal article" date="2016" name="Int. J. Syst. Evol. Microbiol.">
        <title>Nocardioides albidus sp. nov., an actinobacterium isolated from garden soil.</title>
        <authorList>
            <person name="Singh H."/>
            <person name="Du J."/>
            <person name="Trinh H."/>
            <person name="Won K."/>
            <person name="Yang J.E."/>
            <person name="Yin C."/>
            <person name="Kook M."/>
            <person name="Yi T.H."/>
        </authorList>
    </citation>
    <scope>NUCLEOTIDE SEQUENCE [LARGE SCALE GENOMIC DNA]</scope>
    <source>
        <strain evidence="11 12">CCTCC AB 2015297</strain>
    </source>
</reference>
<accession>A0A5C4VU85</accession>
<dbReference type="Gene3D" id="1.20.1250.20">
    <property type="entry name" value="MFS general substrate transporter like domains"/>
    <property type="match status" value="1"/>
</dbReference>
<keyword evidence="12" id="KW-1185">Reference proteome</keyword>
<feature type="transmembrane region" description="Helical" evidence="9">
    <location>
        <begin position="414"/>
        <end position="431"/>
    </location>
</feature>
<dbReference type="InterPro" id="IPR036259">
    <property type="entry name" value="MFS_trans_sf"/>
</dbReference>
<feature type="domain" description="Major facilitator superfamily (MFS) profile" evidence="10">
    <location>
        <begin position="17"/>
        <end position="459"/>
    </location>
</feature>
<dbReference type="AlphaFoldDB" id="A0A5C4VU85"/>
<name>A0A5C4VU85_9ACTN</name>
<dbReference type="PROSITE" id="PS00216">
    <property type="entry name" value="SUGAR_TRANSPORT_1"/>
    <property type="match status" value="2"/>
</dbReference>
<evidence type="ECO:0000256" key="9">
    <source>
        <dbReference type="SAM" id="Phobius"/>
    </source>
</evidence>
<keyword evidence="5 9" id="KW-1133">Transmembrane helix</keyword>
<gene>
    <name evidence="11" type="ORF">FHP29_11160</name>
</gene>
<evidence type="ECO:0000313" key="12">
    <source>
        <dbReference type="Proteomes" id="UP000313231"/>
    </source>
</evidence>
<dbReference type="PRINTS" id="PR00171">
    <property type="entry name" value="SUGRTRNSPORT"/>
</dbReference>
<feature type="transmembrane region" description="Helical" evidence="9">
    <location>
        <begin position="12"/>
        <end position="31"/>
    </location>
</feature>
<dbReference type="SUPFAM" id="SSF103473">
    <property type="entry name" value="MFS general substrate transporter"/>
    <property type="match status" value="1"/>
</dbReference>
<dbReference type="PANTHER" id="PTHR48020">
    <property type="entry name" value="PROTON MYO-INOSITOL COTRANSPORTER"/>
    <property type="match status" value="1"/>
</dbReference>
<evidence type="ECO:0000256" key="6">
    <source>
        <dbReference type="ARBA" id="ARBA00023136"/>
    </source>
</evidence>
<organism evidence="11 12">
    <name type="scientific">Nocardioides albidus</name>
    <dbReference type="NCBI Taxonomy" id="1517589"/>
    <lineage>
        <taxon>Bacteria</taxon>
        <taxon>Bacillati</taxon>
        <taxon>Actinomycetota</taxon>
        <taxon>Actinomycetes</taxon>
        <taxon>Propionibacteriales</taxon>
        <taxon>Nocardioidaceae</taxon>
        <taxon>Nocardioides</taxon>
    </lineage>
</organism>
<feature type="transmembrane region" description="Helical" evidence="9">
    <location>
        <begin position="371"/>
        <end position="393"/>
    </location>
</feature>
<feature type="transmembrane region" description="Helical" evidence="9">
    <location>
        <begin position="142"/>
        <end position="167"/>
    </location>
</feature>
<dbReference type="GO" id="GO:0022857">
    <property type="term" value="F:transmembrane transporter activity"/>
    <property type="evidence" value="ECO:0007669"/>
    <property type="project" value="InterPro"/>
</dbReference>
<dbReference type="InterPro" id="IPR005829">
    <property type="entry name" value="Sugar_transporter_CS"/>
</dbReference>
<feature type="transmembrane region" description="Helical" evidence="9">
    <location>
        <begin position="263"/>
        <end position="286"/>
    </location>
</feature>
<dbReference type="PROSITE" id="PS50850">
    <property type="entry name" value="MFS"/>
    <property type="match status" value="1"/>
</dbReference>
<evidence type="ECO:0000256" key="1">
    <source>
        <dbReference type="ARBA" id="ARBA00004651"/>
    </source>
</evidence>
<dbReference type="InterPro" id="IPR050814">
    <property type="entry name" value="Myo-inositol_Transporter"/>
</dbReference>
<evidence type="ECO:0000256" key="3">
    <source>
        <dbReference type="ARBA" id="ARBA00022448"/>
    </source>
</evidence>
<dbReference type="Proteomes" id="UP000313231">
    <property type="component" value="Unassembled WGS sequence"/>
</dbReference>
<dbReference type="PROSITE" id="PS00217">
    <property type="entry name" value="SUGAR_TRANSPORT_2"/>
    <property type="match status" value="1"/>
</dbReference>
<feature type="transmembrane region" description="Helical" evidence="9">
    <location>
        <begin position="330"/>
        <end position="351"/>
    </location>
</feature>
<feature type="transmembrane region" description="Helical" evidence="9">
    <location>
        <begin position="179"/>
        <end position="200"/>
    </location>
</feature>
<evidence type="ECO:0000256" key="7">
    <source>
        <dbReference type="RuleBase" id="RU003346"/>
    </source>
</evidence>
<evidence type="ECO:0000256" key="8">
    <source>
        <dbReference type="SAM" id="MobiDB-lite"/>
    </source>
</evidence>
<protein>
    <submittedName>
        <fullName evidence="11">Sugar porter family MFS transporter</fullName>
    </submittedName>
</protein>
<dbReference type="OrthoDB" id="4008739at2"/>
<dbReference type="GO" id="GO:0005886">
    <property type="term" value="C:plasma membrane"/>
    <property type="evidence" value="ECO:0007669"/>
    <property type="project" value="UniProtKB-SubCell"/>
</dbReference>